<evidence type="ECO:0000313" key="4">
    <source>
        <dbReference type="EMBL" id="OAT26731.1"/>
    </source>
</evidence>
<dbReference type="PANTHER" id="PTHR35861">
    <property type="match status" value="1"/>
</dbReference>
<accession>A0ABX2W7U8</accession>
<keyword evidence="5" id="KW-1185">Reference proteome</keyword>
<feature type="domain" description="Tail sheath protein subtilisin-like" evidence="2">
    <location>
        <begin position="210"/>
        <end position="372"/>
    </location>
</feature>
<dbReference type="EMBL" id="LXEQ01000045">
    <property type="protein sequence ID" value="OAT26731.1"/>
    <property type="molecule type" value="Genomic_DNA"/>
</dbReference>
<dbReference type="PANTHER" id="PTHR35861:SF1">
    <property type="entry name" value="PHAGE TAIL SHEATH PROTEIN"/>
    <property type="match status" value="1"/>
</dbReference>
<comment type="caution">
    <text evidence="4">The sequence shown here is derived from an EMBL/GenBank/DDBJ whole genome shotgun (WGS) entry which is preliminary data.</text>
</comment>
<sequence length="484" mass="51396">MGLHGIDMQTTGGNIYPIATVQTAAIGIVGTAPDSAGTVAASLVTGTSILDNVITYSATELFPGMQGNALSVVAVLGDDSVTTVAATFANQELTITLVATSGASTSTAAEVVEVVNAIATPGILATLSGTGDGIIAPFQKQQLAGGKDEPYPLNTPLVIYGSQAQADLLGTTGTLHTAISEIFEQTGALIVGVRVTEGSTDALTLANIIAGIDILLSAQAAVSVTPKILITPEFSEDDGVGKKLESVATQLRAVTYLDSLSMATPADVIQRHTLYGERVEILRPRVKVTNEKGEKIYRPASAYAAGLRSRIDDVLGWWWSKSNQAMYGFEGLEQIDSWSIGDENTVANQLNMNGVSTIITYGGFRHWGNRNCSIDPLRWFEVAVRTDDILRDSIQSGLFPYLDRPLDIMLANDAVASVSAYLKEQTDLGAIHGGKAWLDEEINTAETIVAGHLYIDYDYGFKSPTERITCRVRLNTNYAKGGAQ</sequence>
<evidence type="ECO:0000256" key="1">
    <source>
        <dbReference type="ARBA" id="ARBA00008005"/>
    </source>
</evidence>
<gene>
    <name evidence="4" type="ORF">M976_02892</name>
</gene>
<dbReference type="Pfam" id="PF04984">
    <property type="entry name" value="Phage_sheath_1"/>
    <property type="match status" value="1"/>
</dbReference>
<dbReference type="Proteomes" id="UP000078407">
    <property type="component" value="Unassembled WGS sequence"/>
</dbReference>
<dbReference type="RefSeq" id="WP_064545987.1">
    <property type="nucleotide sequence ID" value="NZ_LXEQ01000045.1"/>
</dbReference>
<dbReference type="InterPro" id="IPR020287">
    <property type="entry name" value="Tail_sheath_C"/>
</dbReference>
<reference evidence="4 5" key="1">
    <citation type="submission" date="2016-04" db="EMBL/GenBank/DDBJ databases">
        <title>ATOL: Assembling a taxonomically balanced genome-scale reconstruction of the evolutionary history of the Enterobacteriaceae.</title>
        <authorList>
            <person name="Plunkett G.III."/>
            <person name="Neeno-Eckwall E.C."/>
            <person name="Glasner J.D."/>
            <person name="Perna N.T."/>
        </authorList>
    </citation>
    <scope>NUCLEOTIDE SEQUENCE [LARGE SCALE GENOMIC DNA]</scope>
    <source>
        <strain evidence="4 5">ATCC 51602</strain>
    </source>
</reference>
<feature type="domain" description="Tail sheath protein C-terminal" evidence="3">
    <location>
        <begin position="383"/>
        <end position="474"/>
    </location>
</feature>
<protein>
    <submittedName>
        <fullName evidence="4">Phage tail sheath monomer</fullName>
    </submittedName>
</protein>
<dbReference type="InterPro" id="IPR052042">
    <property type="entry name" value="Tail_sheath_structural"/>
</dbReference>
<comment type="similarity">
    <text evidence="1">Belongs to the myoviridae tail sheath protein family.</text>
</comment>
<organism evidence="4 5">
    <name type="scientific">Buttiauxella ferragutiae ATCC 51602</name>
    <dbReference type="NCBI Taxonomy" id="1354252"/>
    <lineage>
        <taxon>Bacteria</taxon>
        <taxon>Pseudomonadati</taxon>
        <taxon>Pseudomonadota</taxon>
        <taxon>Gammaproteobacteria</taxon>
        <taxon>Enterobacterales</taxon>
        <taxon>Enterobacteriaceae</taxon>
        <taxon>Buttiauxella</taxon>
    </lineage>
</organism>
<evidence type="ECO:0000259" key="3">
    <source>
        <dbReference type="Pfam" id="PF17482"/>
    </source>
</evidence>
<dbReference type="InterPro" id="IPR035089">
    <property type="entry name" value="Phage_sheath_subtilisin"/>
</dbReference>
<proteinExistence type="inferred from homology"/>
<dbReference type="Pfam" id="PF17482">
    <property type="entry name" value="Phage_sheath_1C"/>
    <property type="match status" value="1"/>
</dbReference>
<evidence type="ECO:0000259" key="2">
    <source>
        <dbReference type="Pfam" id="PF04984"/>
    </source>
</evidence>
<name>A0ABX2W7U8_9ENTR</name>
<evidence type="ECO:0000313" key="5">
    <source>
        <dbReference type="Proteomes" id="UP000078407"/>
    </source>
</evidence>